<dbReference type="EMBL" id="JACBYW010000001">
    <property type="protein sequence ID" value="NYH76772.1"/>
    <property type="molecule type" value="Genomic_DNA"/>
</dbReference>
<evidence type="ECO:0008006" key="3">
    <source>
        <dbReference type="Google" id="ProtNLM"/>
    </source>
</evidence>
<dbReference type="Pfam" id="PF13830">
    <property type="entry name" value="DUF4192"/>
    <property type="match status" value="1"/>
</dbReference>
<organism evidence="1 2">
    <name type="scientific">Actinopolyspora biskrensis</name>
    <dbReference type="NCBI Taxonomy" id="1470178"/>
    <lineage>
        <taxon>Bacteria</taxon>
        <taxon>Bacillati</taxon>
        <taxon>Actinomycetota</taxon>
        <taxon>Actinomycetes</taxon>
        <taxon>Actinopolysporales</taxon>
        <taxon>Actinopolysporaceae</taxon>
        <taxon>Actinopolyspora</taxon>
    </lineage>
</organism>
<reference evidence="1 2" key="1">
    <citation type="submission" date="2020-07" db="EMBL/GenBank/DDBJ databases">
        <title>Genomic Encyclopedia of Type Strains, Phase III (KMG-III): the genomes of soil and plant-associated and newly described type strains.</title>
        <authorList>
            <person name="Whitman W."/>
        </authorList>
    </citation>
    <scope>NUCLEOTIDE SEQUENCE [LARGE SCALE GENOMIC DNA]</scope>
    <source>
        <strain evidence="1 2">CECT 8576</strain>
    </source>
</reference>
<name>A0A852YST2_9ACTN</name>
<evidence type="ECO:0000313" key="1">
    <source>
        <dbReference type="EMBL" id="NYH76772.1"/>
    </source>
</evidence>
<accession>A0A852YST2</accession>
<dbReference type="Proteomes" id="UP000548304">
    <property type="component" value="Unassembled WGS sequence"/>
</dbReference>
<proteinExistence type="predicted"/>
<protein>
    <recommendedName>
        <fullName evidence="3">DUF4192 domain-containing protein</fullName>
    </recommendedName>
</protein>
<evidence type="ECO:0000313" key="2">
    <source>
        <dbReference type="Proteomes" id="UP000548304"/>
    </source>
</evidence>
<sequence>MSSSAKQQTVHLSDPAEFVAAIPHLLGFYPEESLIVTTLHGAPAATRLGFTARVDLPAEGRRAELATELVRGPIARDEPAGVLLAVVGGLLSGSTERAVPPSGAPDTPDGGIPAPPHSELIGFFHDVLYEADLSLAQALWTPEIGKGFPWYCYTDGRSGKTPDPKASPLAAALAVSGTVTFPSRAELAESVAPESAETPARWSARLNLLQDDAEPHRGAADMCTTDVETVFAAIRRTAREEALTEDDLLRVLVALSDYRVRDLAMGSALSTEARAAERLWLTLVRKAPEPEVADAAVLLAFSAYLRGDGALAGVALERVERTRPAHRLGELLRRALDTGIGPSALSVIVRDTVADAQAMIEQEEC</sequence>
<keyword evidence="2" id="KW-1185">Reference proteome</keyword>
<gene>
    <name evidence="1" type="ORF">FHR84_000086</name>
</gene>
<dbReference type="InterPro" id="IPR025447">
    <property type="entry name" value="DUF4192"/>
</dbReference>
<dbReference type="AlphaFoldDB" id="A0A852YST2"/>
<dbReference type="RefSeq" id="WP_179533426.1">
    <property type="nucleotide sequence ID" value="NZ_JACBYW010000001.1"/>
</dbReference>
<comment type="caution">
    <text evidence="1">The sequence shown here is derived from an EMBL/GenBank/DDBJ whole genome shotgun (WGS) entry which is preliminary data.</text>
</comment>